<dbReference type="InterPro" id="IPR001841">
    <property type="entry name" value="Znf_RING"/>
</dbReference>
<organism evidence="4 5">
    <name type="scientific">Mycena alexandri</name>
    <dbReference type="NCBI Taxonomy" id="1745969"/>
    <lineage>
        <taxon>Eukaryota</taxon>
        <taxon>Fungi</taxon>
        <taxon>Dikarya</taxon>
        <taxon>Basidiomycota</taxon>
        <taxon>Agaricomycotina</taxon>
        <taxon>Agaricomycetes</taxon>
        <taxon>Agaricomycetidae</taxon>
        <taxon>Agaricales</taxon>
        <taxon>Marasmiineae</taxon>
        <taxon>Mycenaceae</taxon>
        <taxon>Mycena</taxon>
    </lineage>
</organism>
<dbReference type="GO" id="GO:0008270">
    <property type="term" value="F:zinc ion binding"/>
    <property type="evidence" value="ECO:0007669"/>
    <property type="project" value="UniProtKB-KW"/>
</dbReference>
<dbReference type="AlphaFoldDB" id="A0AAD6WPR2"/>
<protein>
    <recommendedName>
        <fullName evidence="3">RING-type domain-containing protein</fullName>
    </recommendedName>
</protein>
<keyword evidence="1" id="KW-0863">Zinc-finger</keyword>
<evidence type="ECO:0000313" key="5">
    <source>
        <dbReference type="Proteomes" id="UP001218188"/>
    </source>
</evidence>
<dbReference type="PROSITE" id="PS50089">
    <property type="entry name" value="ZF_RING_2"/>
    <property type="match status" value="1"/>
</dbReference>
<dbReference type="SMART" id="SM00184">
    <property type="entry name" value="RING"/>
    <property type="match status" value="1"/>
</dbReference>
<keyword evidence="1" id="KW-0862">Zinc</keyword>
<keyword evidence="1" id="KW-0479">Metal-binding</keyword>
<gene>
    <name evidence="4" type="ORF">C8F04DRAFT_1274797</name>
</gene>
<dbReference type="Pfam" id="PF13920">
    <property type="entry name" value="zf-C3HC4_3"/>
    <property type="match status" value="1"/>
</dbReference>
<keyword evidence="5" id="KW-1185">Reference proteome</keyword>
<reference evidence="4" key="1">
    <citation type="submission" date="2023-03" db="EMBL/GenBank/DDBJ databases">
        <title>Massive genome expansion in bonnet fungi (Mycena s.s.) driven by repeated elements and novel gene families across ecological guilds.</title>
        <authorList>
            <consortium name="Lawrence Berkeley National Laboratory"/>
            <person name="Harder C.B."/>
            <person name="Miyauchi S."/>
            <person name="Viragh M."/>
            <person name="Kuo A."/>
            <person name="Thoen E."/>
            <person name="Andreopoulos B."/>
            <person name="Lu D."/>
            <person name="Skrede I."/>
            <person name="Drula E."/>
            <person name="Henrissat B."/>
            <person name="Morin E."/>
            <person name="Kohler A."/>
            <person name="Barry K."/>
            <person name="LaButti K."/>
            <person name="Morin E."/>
            <person name="Salamov A."/>
            <person name="Lipzen A."/>
            <person name="Mereny Z."/>
            <person name="Hegedus B."/>
            <person name="Baldrian P."/>
            <person name="Stursova M."/>
            <person name="Weitz H."/>
            <person name="Taylor A."/>
            <person name="Grigoriev I.V."/>
            <person name="Nagy L.G."/>
            <person name="Martin F."/>
            <person name="Kauserud H."/>
        </authorList>
    </citation>
    <scope>NUCLEOTIDE SEQUENCE</scope>
    <source>
        <strain evidence="4">CBHHK200</strain>
    </source>
</reference>
<evidence type="ECO:0000256" key="1">
    <source>
        <dbReference type="PROSITE-ProRule" id="PRU00175"/>
    </source>
</evidence>
<dbReference type="EMBL" id="JARJCM010000256">
    <property type="protein sequence ID" value="KAJ7020677.1"/>
    <property type="molecule type" value="Genomic_DNA"/>
</dbReference>
<evidence type="ECO:0000259" key="3">
    <source>
        <dbReference type="PROSITE" id="PS50089"/>
    </source>
</evidence>
<proteinExistence type="predicted"/>
<dbReference type="InterPro" id="IPR013083">
    <property type="entry name" value="Znf_RING/FYVE/PHD"/>
</dbReference>
<accession>A0AAD6WPR2</accession>
<sequence>MSSIGARQAGGTALPKNSILSFFPLLNREGEPGVRRQLNTPVPLPRKRPMTAGRTNPLKSQPDAEGPNALRRLRPSSIAKTRLLKRPIVVAAPGIRLAREEPLTVDDLWRPGFGPPHVEGHHDDCCGLCLQLQSHPVFYSCGHGHCYTCARIWLEDNWTCPQCEAVVTQAPFRIQAVEALMKRVYGDWDTSVVSYEWDGITFPVVPIDAK</sequence>
<dbReference type="SUPFAM" id="SSF57850">
    <property type="entry name" value="RING/U-box"/>
    <property type="match status" value="1"/>
</dbReference>
<evidence type="ECO:0000256" key="2">
    <source>
        <dbReference type="SAM" id="MobiDB-lite"/>
    </source>
</evidence>
<evidence type="ECO:0000313" key="4">
    <source>
        <dbReference type="EMBL" id="KAJ7020677.1"/>
    </source>
</evidence>
<comment type="caution">
    <text evidence="4">The sequence shown here is derived from an EMBL/GenBank/DDBJ whole genome shotgun (WGS) entry which is preliminary data.</text>
</comment>
<name>A0AAD6WPR2_9AGAR</name>
<dbReference type="Gene3D" id="3.30.40.10">
    <property type="entry name" value="Zinc/RING finger domain, C3HC4 (zinc finger)"/>
    <property type="match status" value="1"/>
</dbReference>
<feature type="region of interest" description="Disordered" evidence="2">
    <location>
        <begin position="32"/>
        <end position="72"/>
    </location>
</feature>
<dbReference type="Proteomes" id="UP001218188">
    <property type="component" value="Unassembled WGS sequence"/>
</dbReference>
<feature type="domain" description="RING-type" evidence="3">
    <location>
        <begin position="126"/>
        <end position="164"/>
    </location>
</feature>